<protein>
    <submittedName>
        <fullName evidence="1">Uncharacterized protein</fullName>
    </submittedName>
</protein>
<sequence>MVFGLMLGVFLVLFEMAIDAWRMRRDVASRVRHNGEHE</sequence>
<dbReference type="STRING" id="1255658.FM114_06830"/>
<accession>A0A1R4JCK9</accession>
<dbReference type="AlphaFoldDB" id="A0A1R4JCK9"/>
<keyword evidence="2" id="KW-1185">Reference proteome</keyword>
<gene>
    <name evidence="1" type="ORF">FM114_06830</name>
</gene>
<organism evidence="1 2">
    <name type="scientific">Luteococcus japonicus LSP_Lj1</name>
    <dbReference type="NCBI Taxonomy" id="1255658"/>
    <lineage>
        <taxon>Bacteria</taxon>
        <taxon>Bacillati</taxon>
        <taxon>Actinomycetota</taxon>
        <taxon>Actinomycetes</taxon>
        <taxon>Propionibacteriales</taxon>
        <taxon>Propionibacteriaceae</taxon>
        <taxon>Luteococcus</taxon>
    </lineage>
</organism>
<dbReference type="EMBL" id="FUKQ01000025">
    <property type="protein sequence ID" value="SJN29766.1"/>
    <property type="molecule type" value="Genomic_DNA"/>
</dbReference>
<dbReference type="Proteomes" id="UP000188342">
    <property type="component" value="Unassembled WGS sequence"/>
</dbReference>
<reference evidence="1 2" key="1">
    <citation type="submission" date="2017-02" db="EMBL/GenBank/DDBJ databases">
        <authorList>
            <person name="Peterson S.W."/>
        </authorList>
    </citation>
    <scope>NUCLEOTIDE SEQUENCE [LARGE SCALE GENOMIC DNA]</scope>
    <source>
        <strain evidence="1 2">LSP_Lj1</strain>
    </source>
</reference>
<name>A0A1R4JCK9_9ACTN</name>
<evidence type="ECO:0000313" key="1">
    <source>
        <dbReference type="EMBL" id="SJN29766.1"/>
    </source>
</evidence>
<evidence type="ECO:0000313" key="2">
    <source>
        <dbReference type="Proteomes" id="UP000188342"/>
    </source>
</evidence>
<proteinExistence type="predicted"/>